<dbReference type="OrthoDB" id="9806984at2"/>
<accession>A0A4R6QIW3</accession>
<evidence type="ECO:0000259" key="3">
    <source>
        <dbReference type="Pfam" id="PF02470"/>
    </source>
</evidence>
<dbReference type="PANTHER" id="PTHR36698">
    <property type="entry name" value="BLL5892 PROTEIN"/>
    <property type="match status" value="1"/>
</dbReference>
<organism evidence="4 5">
    <name type="scientific">Roseateles toxinivorans</name>
    <dbReference type="NCBI Taxonomy" id="270368"/>
    <lineage>
        <taxon>Bacteria</taxon>
        <taxon>Pseudomonadati</taxon>
        <taxon>Pseudomonadota</taxon>
        <taxon>Betaproteobacteria</taxon>
        <taxon>Burkholderiales</taxon>
        <taxon>Sphaerotilaceae</taxon>
        <taxon>Roseateles</taxon>
    </lineage>
</organism>
<protein>
    <submittedName>
        <fullName evidence="4">Paraquat-inducible protein B</fullName>
    </submittedName>
</protein>
<dbReference type="Proteomes" id="UP000295361">
    <property type="component" value="Unassembled WGS sequence"/>
</dbReference>
<evidence type="ECO:0000313" key="4">
    <source>
        <dbReference type="EMBL" id="TDP61598.1"/>
    </source>
</evidence>
<keyword evidence="5" id="KW-1185">Reference proteome</keyword>
<proteinExistence type="predicted"/>
<dbReference type="Pfam" id="PF02470">
    <property type="entry name" value="MlaD"/>
    <property type="match status" value="1"/>
</dbReference>
<dbReference type="InParanoid" id="A0A4R6QIW3"/>
<reference evidence="4 5" key="1">
    <citation type="submission" date="2019-03" db="EMBL/GenBank/DDBJ databases">
        <title>Genomic Encyclopedia of Type Strains, Phase IV (KMG-IV): sequencing the most valuable type-strain genomes for metagenomic binning, comparative biology and taxonomic classification.</title>
        <authorList>
            <person name="Goeker M."/>
        </authorList>
    </citation>
    <scope>NUCLEOTIDE SEQUENCE [LARGE SCALE GENOMIC DNA]</scope>
    <source>
        <strain evidence="4 5">DSM 16998</strain>
    </source>
</reference>
<sequence>MTALPRHRKINPALLGLFVVGALALLFVTVFLLAGGQLLVRKQQVVMHFGGSIYGLQVGAPVVFRGVRLGSVKSIGLAYDKSTSTVIIPVTAELDRDMLRNVSGGNKSDDPALALPGMVERGLRAQLAMQSLLTGQLYVDLDFRPDKPARRVNGNDPDAEIPTIFTGLQELQNQVNELDFKRLVSDISAIASSGRELLGSAELNQAVKDMAAITARLRSLTEKLDRRAEPLLGSAQNATDTARQALLEVGQAASSVGSSARRIADTAQGVSGTLGPDAPLVQSLRRAADELALTAAALRDTTANEAPLNQQLQRSLQDVAKAARALRELAETLDQQPEAVIKGRR</sequence>
<feature type="domain" description="Mce/MlaD" evidence="3">
    <location>
        <begin position="43"/>
        <end position="143"/>
    </location>
</feature>
<evidence type="ECO:0000256" key="2">
    <source>
        <dbReference type="SAM" id="Phobius"/>
    </source>
</evidence>
<keyword evidence="2" id="KW-0472">Membrane</keyword>
<keyword evidence="2" id="KW-1133">Transmembrane helix</keyword>
<evidence type="ECO:0000256" key="1">
    <source>
        <dbReference type="SAM" id="Coils"/>
    </source>
</evidence>
<evidence type="ECO:0000313" key="5">
    <source>
        <dbReference type="Proteomes" id="UP000295361"/>
    </source>
</evidence>
<dbReference type="InterPro" id="IPR003399">
    <property type="entry name" value="Mce/MlaD"/>
</dbReference>
<name>A0A4R6QIW3_9BURK</name>
<dbReference type="PANTHER" id="PTHR36698:SF3">
    <property type="entry name" value="ABC-TYPE TRANSPORT AUXILIARY LIPOPROTEIN COMPONENT DOMAIN-CONTAINING PROTEIN"/>
    <property type="match status" value="1"/>
</dbReference>
<dbReference type="RefSeq" id="WP_133703451.1">
    <property type="nucleotide sequence ID" value="NZ_SNXS01000011.1"/>
</dbReference>
<dbReference type="EMBL" id="SNXS01000011">
    <property type="protein sequence ID" value="TDP61598.1"/>
    <property type="molecule type" value="Genomic_DNA"/>
</dbReference>
<keyword evidence="1" id="KW-0175">Coiled coil</keyword>
<feature type="coiled-coil region" evidence="1">
    <location>
        <begin position="281"/>
        <end position="336"/>
    </location>
</feature>
<feature type="transmembrane region" description="Helical" evidence="2">
    <location>
        <begin position="12"/>
        <end position="33"/>
    </location>
</feature>
<gene>
    <name evidence="4" type="ORF">DES47_11115</name>
</gene>
<keyword evidence="2" id="KW-0812">Transmembrane</keyword>
<dbReference type="AlphaFoldDB" id="A0A4R6QIW3"/>
<comment type="caution">
    <text evidence="4">The sequence shown here is derived from an EMBL/GenBank/DDBJ whole genome shotgun (WGS) entry which is preliminary data.</text>
</comment>